<dbReference type="PROSITE" id="PS51318">
    <property type="entry name" value="TAT"/>
    <property type="match status" value="1"/>
</dbReference>
<comment type="similarity">
    <text evidence="1">Belongs to the UPF0065 (bug) family.</text>
</comment>
<evidence type="ECO:0000256" key="2">
    <source>
        <dbReference type="SAM" id="SignalP"/>
    </source>
</evidence>
<evidence type="ECO:0000313" key="4">
    <source>
        <dbReference type="Proteomes" id="UP001293718"/>
    </source>
</evidence>
<dbReference type="InterPro" id="IPR005064">
    <property type="entry name" value="BUG"/>
</dbReference>
<keyword evidence="2" id="KW-0732">Signal</keyword>
<dbReference type="Pfam" id="PF03401">
    <property type="entry name" value="TctC"/>
    <property type="match status" value="1"/>
</dbReference>
<gene>
    <name evidence="3" type="ORF">SM757_27980</name>
</gene>
<sequence length="331" mass="34379">MNGTHSSASRIRRRRLLATALALPAAGLARAQAAWPTKPITLIVPFAPGGIADITARTVAQAMSKSLGQTLVIDNRPSAGSIVGTQAVAKAAPDGYTVLLMSNSNAVSEGLFRKLPFNVTRDLAPVGTLGFFDLAAFVDAGSRFKRLAEVIAYAKANPGKLTIGTISIGSTQHLAAELFKTSAGMDAVIVPYKSSAAVLSALRGGEIDVGFEILGPFLSQVSGGTLRTLAVTSDQRFPTLADVPTVQEAGVRGYSVASWNALAVPAATPAAVVARLNQAANEALSTPAVQQQLQKLGVRAQGGTPQALQSLLASEIKRWAQVMADAKIERQ</sequence>
<dbReference type="Proteomes" id="UP001293718">
    <property type="component" value="Unassembled WGS sequence"/>
</dbReference>
<protein>
    <submittedName>
        <fullName evidence="3">Tripartite tricarboxylate transporter substrate-binding protein</fullName>
    </submittedName>
</protein>
<dbReference type="InterPro" id="IPR042100">
    <property type="entry name" value="Bug_dom1"/>
</dbReference>
<dbReference type="EMBL" id="JAXOJX010000069">
    <property type="protein sequence ID" value="MDZ5460426.1"/>
    <property type="molecule type" value="Genomic_DNA"/>
</dbReference>
<reference evidence="3 4" key="1">
    <citation type="submission" date="2023-11" db="EMBL/GenBank/DDBJ databases">
        <title>Draft genome of Azohydromonas lata strain H1 (DSM1123), a polyhydroxyalkanoate producer.</title>
        <authorList>
            <person name="Traversa D."/>
            <person name="D'Addabbo P."/>
            <person name="Pazzani C."/>
            <person name="Manzari C."/>
            <person name="Chiara M."/>
            <person name="Scrascia M."/>
        </authorList>
    </citation>
    <scope>NUCLEOTIDE SEQUENCE [LARGE SCALE GENOMIC DNA]</scope>
    <source>
        <strain evidence="3 4">H1</strain>
    </source>
</reference>
<dbReference type="PANTHER" id="PTHR42928">
    <property type="entry name" value="TRICARBOXYLATE-BINDING PROTEIN"/>
    <property type="match status" value="1"/>
</dbReference>
<dbReference type="Gene3D" id="3.40.190.10">
    <property type="entry name" value="Periplasmic binding protein-like II"/>
    <property type="match status" value="1"/>
</dbReference>
<dbReference type="Gene3D" id="3.40.190.150">
    <property type="entry name" value="Bordetella uptake gene, domain 1"/>
    <property type="match status" value="1"/>
</dbReference>
<keyword evidence="4" id="KW-1185">Reference proteome</keyword>
<dbReference type="PIRSF" id="PIRSF017082">
    <property type="entry name" value="YflP"/>
    <property type="match status" value="1"/>
</dbReference>
<comment type="caution">
    <text evidence="3">The sequence shown here is derived from an EMBL/GenBank/DDBJ whole genome shotgun (WGS) entry which is preliminary data.</text>
</comment>
<dbReference type="PANTHER" id="PTHR42928:SF5">
    <property type="entry name" value="BLR1237 PROTEIN"/>
    <property type="match status" value="1"/>
</dbReference>
<accession>A0ABU5INH0</accession>
<proteinExistence type="inferred from homology"/>
<dbReference type="RefSeq" id="WP_322467881.1">
    <property type="nucleotide sequence ID" value="NZ_JAXOJX010000069.1"/>
</dbReference>
<dbReference type="InterPro" id="IPR006311">
    <property type="entry name" value="TAT_signal"/>
</dbReference>
<organism evidence="3 4">
    <name type="scientific">Azohydromonas lata</name>
    <dbReference type="NCBI Taxonomy" id="45677"/>
    <lineage>
        <taxon>Bacteria</taxon>
        <taxon>Pseudomonadati</taxon>
        <taxon>Pseudomonadota</taxon>
        <taxon>Betaproteobacteria</taxon>
        <taxon>Burkholderiales</taxon>
        <taxon>Sphaerotilaceae</taxon>
        <taxon>Azohydromonas</taxon>
    </lineage>
</organism>
<evidence type="ECO:0000256" key="1">
    <source>
        <dbReference type="ARBA" id="ARBA00006987"/>
    </source>
</evidence>
<feature type="signal peptide" evidence="2">
    <location>
        <begin position="1"/>
        <end position="31"/>
    </location>
</feature>
<evidence type="ECO:0000313" key="3">
    <source>
        <dbReference type="EMBL" id="MDZ5460426.1"/>
    </source>
</evidence>
<dbReference type="SUPFAM" id="SSF53850">
    <property type="entry name" value="Periplasmic binding protein-like II"/>
    <property type="match status" value="1"/>
</dbReference>
<feature type="chain" id="PRO_5045647539" evidence="2">
    <location>
        <begin position="32"/>
        <end position="331"/>
    </location>
</feature>
<name>A0ABU5INH0_9BURK</name>